<accession>A0A9Q1HD01</accession>
<evidence type="ECO:0000256" key="12">
    <source>
        <dbReference type="ARBA" id="ARBA00035485"/>
    </source>
</evidence>
<evidence type="ECO:0000256" key="14">
    <source>
        <dbReference type="SAM" id="MobiDB-lite"/>
    </source>
</evidence>
<sequence>MWKCVVPLYQAKIMAGAKAVLQFPCKLSVVSTLLSRNGGWIAHLQCTRRAVGTLRSKAEEMKDGYNTKRDSHLDGKTPEEVIKELLSHKRIDPTDRKNTRSAKSKQYALKGKASGIDPSIMWPTKRELEVLKEEERYYCTTLEEMQAELYLEKKRKELEELREQKHIEKCMARLPKLEAEHQKKEEEKRKKEEESKKKKAELLEMAREKLGYAIDPRSQRFKEMVEEMEKEERKKKKALKKKGVGL</sequence>
<evidence type="ECO:0000256" key="9">
    <source>
        <dbReference type="ARBA" id="ARBA00023306"/>
    </source>
</evidence>
<dbReference type="GO" id="GO:0005840">
    <property type="term" value="C:ribosome"/>
    <property type="evidence" value="ECO:0007669"/>
    <property type="project" value="UniProtKB-KW"/>
</dbReference>
<comment type="function">
    <text evidence="13">Acts as a negative regulator of G1 to S cell cycle phase progression by inhibiting cyclin-dependent kinases. Inhibitory effects are additive with GADD45 proteins but also occur in the absence of GADD45 proteins. Acts as a repressor of the orphan nuclear receptor NR4A1 by inhibiting AB domain-mediated transcriptional activity. May be involved in the hormone-mediated regulation of NR4A1 transcriptional activity. May play a role in mitochondrial protein synthesis.</text>
</comment>
<evidence type="ECO:0000256" key="11">
    <source>
        <dbReference type="ARBA" id="ARBA00035184"/>
    </source>
</evidence>
<protein>
    <recommendedName>
        <fullName evidence="11">Large ribosomal subunit protein mL64</fullName>
    </recommendedName>
    <alternativeName>
        <fullName evidence="10">39S ribosomal protein L59, mitochondrial</fullName>
    </alternativeName>
    <alternativeName>
        <fullName evidence="12">Growth arrest and DNA damage-inducible proteins-interacting protein 1</fullName>
    </alternativeName>
</protein>
<dbReference type="PANTHER" id="PTHR31761:SF1">
    <property type="entry name" value="LARGE RIBOSOMAL SUBUNIT PROTEIN ML64"/>
    <property type="match status" value="1"/>
</dbReference>
<comment type="caution">
    <text evidence="15">The sequence shown here is derived from an EMBL/GenBank/DDBJ whole genome shotgun (WGS) entry which is preliminary data.</text>
</comment>
<evidence type="ECO:0000256" key="6">
    <source>
        <dbReference type="ARBA" id="ARBA00023128"/>
    </source>
</evidence>
<evidence type="ECO:0000256" key="3">
    <source>
        <dbReference type="ARBA" id="ARBA00005421"/>
    </source>
</evidence>
<evidence type="ECO:0000256" key="2">
    <source>
        <dbReference type="ARBA" id="ARBA00004173"/>
    </source>
</evidence>
<name>A0A9Q1HD01_HOLLE</name>
<dbReference type="EMBL" id="JAIZAY010000006">
    <property type="protein sequence ID" value="KAJ8040696.1"/>
    <property type="molecule type" value="Genomic_DNA"/>
</dbReference>
<evidence type="ECO:0000256" key="1">
    <source>
        <dbReference type="ARBA" id="ARBA00004123"/>
    </source>
</evidence>
<comment type="subcellular location">
    <subcellularLocation>
        <location evidence="2">Mitochondrion</location>
    </subcellularLocation>
    <subcellularLocation>
        <location evidence="1">Nucleus</location>
    </subcellularLocation>
</comment>
<dbReference type="PANTHER" id="PTHR31761">
    <property type="entry name" value="GROWTH ARREST AND DNA DAMAGE-INDUCIBLE PROTEINS-INTERACTING PROTEIN 1 GADD45GIP1"/>
    <property type="match status" value="1"/>
</dbReference>
<feature type="region of interest" description="Disordered" evidence="14">
    <location>
        <begin position="175"/>
        <end position="200"/>
    </location>
</feature>
<dbReference type="Pfam" id="PF10147">
    <property type="entry name" value="CR6_interact"/>
    <property type="match status" value="1"/>
</dbReference>
<keyword evidence="6" id="KW-0496">Mitochondrion</keyword>
<keyword evidence="5" id="KW-0175">Coiled coil</keyword>
<dbReference type="OrthoDB" id="6247992at2759"/>
<evidence type="ECO:0000256" key="4">
    <source>
        <dbReference type="ARBA" id="ARBA00022980"/>
    </source>
</evidence>
<organism evidence="15 16">
    <name type="scientific">Holothuria leucospilota</name>
    <name type="common">Black long sea cucumber</name>
    <name type="synonym">Mertensiothuria leucospilota</name>
    <dbReference type="NCBI Taxonomy" id="206669"/>
    <lineage>
        <taxon>Eukaryota</taxon>
        <taxon>Metazoa</taxon>
        <taxon>Echinodermata</taxon>
        <taxon>Eleutherozoa</taxon>
        <taxon>Echinozoa</taxon>
        <taxon>Holothuroidea</taxon>
        <taxon>Aspidochirotacea</taxon>
        <taxon>Aspidochirotida</taxon>
        <taxon>Holothuriidae</taxon>
        <taxon>Holothuria</taxon>
    </lineage>
</organism>
<dbReference type="GO" id="GO:0005739">
    <property type="term" value="C:mitochondrion"/>
    <property type="evidence" value="ECO:0007669"/>
    <property type="project" value="UniProtKB-SubCell"/>
</dbReference>
<evidence type="ECO:0000256" key="5">
    <source>
        <dbReference type="ARBA" id="ARBA00023054"/>
    </source>
</evidence>
<comment type="similarity">
    <text evidence="3">Belongs to the mitochondrion-specific ribosomal protein mL64 family.</text>
</comment>
<keyword evidence="7" id="KW-0539">Nucleus</keyword>
<proteinExistence type="inferred from homology"/>
<evidence type="ECO:0000256" key="8">
    <source>
        <dbReference type="ARBA" id="ARBA00023274"/>
    </source>
</evidence>
<dbReference type="Proteomes" id="UP001152320">
    <property type="component" value="Chromosome 6"/>
</dbReference>
<keyword evidence="8" id="KW-0687">Ribonucleoprotein</keyword>
<keyword evidence="16" id="KW-1185">Reference proteome</keyword>
<evidence type="ECO:0000256" key="10">
    <source>
        <dbReference type="ARBA" id="ARBA00030700"/>
    </source>
</evidence>
<keyword evidence="9" id="KW-0131">Cell cycle</keyword>
<evidence type="ECO:0000256" key="7">
    <source>
        <dbReference type="ARBA" id="ARBA00023242"/>
    </source>
</evidence>
<evidence type="ECO:0000256" key="13">
    <source>
        <dbReference type="ARBA" id="ARBA00060144"/>
    </source>
</evidence>
<keyword evidence="4" id="KW-0689">Ribosomal protein</keyword>
<feature type="region of interest" description="Disordered" evidence="14">
    <location>
        <begin position="224"/>
        <end position="246"/>
    </location>
</feature>
<reference evidence="15" key="1">
    <citation type="submission" date="2021-10" db="EMBL/GenBank/DDBJ databases">
        <title>Tropical sea cucumber genome reveals ecological adaptation and Cuvierian tubules defense mechanism.</title>
        <authorList>
            <person name="Chen T."/>
        </authorList>
    </citation>
    <scope>NUCLEOTIDE SEQUENCE</scope>
    <source>
        <strain evidence="15">Nanhai2018</strain>
        <tissue evidence="15">Muscle</tissue>
    </source>
</reference>
<evidence type="ECO:0000313" key="16">
    <source>
        <dbReference type="Proteomes" id="UP001152320"/>
    </source>
</evidence>
<gene>
    <name evidence="15" type="ORF">HOLleu_15065</name>
</gene>
<dbReference type="AlphaFoldDB" id="A0A9Q1HD01"/>
<dbReference type="GO" id="GO:0005634">
    <property type="term" value="C:nucleus"/>
    <property type="evidence" value="ECO:0007669"/>
    <property type="project" value="UniProtKB-SubCell"/>
</dbReference>
<dbReference type="Gene3D" id="6.10.280.120">
    <property type="entry name" value="Growth arrest and DNA-damage-inducible proteins-interacting protein 1"/>
    <property type="match status" value="1"/>
</dbReference>
<dbReference type="GO" id="GO:1990904">
    <property type="term" value="C:ribonucleoprotein complex"/>
    <property type="evidence" value="ECO:0007669"/>
    <property type="project" value="UniProtKB-KW"/>
</dbReference>
<evidence type="ECO:0000313" key="15">
    <source>
        <dbReference type="EMBL" id="KAJ8040696.1"/>
    </source>
</evidence>
<dbReference type="InterPro" id="IPR043035">
    <property type="entry name" value="Ribosomal_mL64_sf"/>
</dbReference>
<dbReference type="InterPro" id="IPR018472">
    <property type="entry name" value="Ribosomal_mL64"/>
</dbReference>
<feature type="compositionally biased region" description="Basic residues" evidence="14">
    <location>
        <begin position="233"/>
        <end position="246"/>
    </location>
</feature>